<sequence length="154" mass="16930">MSKKRGQVRSAGAVNQEPRSRSTDWAGLSDISAVESLAHILGGITALAEALRGIAEQKTEQARIAAKAQTEIERVHAMREVLLQHLDRSFEERRVNFDALFSRLDSAIEKGNLDMAASTLDAVVKLAQSSPFKDLADVANARKALQDQGRTWEF</sequence>
<proteinExistence type="predicted"/>
<name>A0A0K1EHM0_CHOCO</name>
<dbReference type="KEGG" id="ccro:CMC5_045290"/>
<accession>A0A0K1EHM0</accession>
<dbReference type="Proteomes" id="UP000067626">
    <property type="component" value="Chromosome"/>
</dbReference>
<evidence type="ECO:0000313" key="2">
    <source>
        <dbReference type="EMBL" id="AKT40376.1"/>
    </source>
</evidence>
<evidence type="ECO:0000256" key="1">
    <source>
        <dbReference type="SAM" id="MobiDB-lite"/>
    </source>
</evidence>
<dbReference type="OrthoDB" id="456914at2"/>
<dbReference type="RefSeq" id="WP_050432319.1">
    <property type="nucleotide sequence ID" value="NZ_CP012159.1"/>
</dbReference>
<organism evidence="2 3">
    <name type="scientific">Chondromyces crocatus</name>
    <dbReference type="NCBI Taxonomy" id="52"/>
    <lineage>
        <taxon>Bacteria</taxon>
        <taxon>Pseudomonadati</taxon>
        <taxon>Myxococcota</taxon>
        <taxon>Polyangia</taxon>
        <taxon>Polyangiales</taxon>
        <taxon>Polyangiaceae</taxon>
        <taxon>Chondromyces</taxon>
    </lineage>
</organism>
<dbReference type="AlphaFoldDB" id="A0A0K1EHM0"/>
<reference evidence="2 3" key="1">
    <citation type="submission" date="2015-07" db="EMBL/GenBank/DDBJ databases">
        <title>Genome analysis of myxobacterium Chondromyces crocatus Cm c5 reveals a high potential for natural compound synthesis and the genetic basis for the loss of fruiting body formation.</title>
        <authorList>
            <person name="Zaburannyi N."/>
            <person name="Bunk B."/>
            <person name="Maier J."/>
            <person name="Overmann J."/>
            <person name="Mueller R."/>
        </authorList>
    </citation>
    <scope>NUCLEOTIDE SEQUENCE [LARGE SCALE GENOMIC DNA]</scope>
    <source>
        <strain evidence="2 3">Cm c5</strain>
    </source>
</reference>
<evidence type="ECO:0000313" key="3">
    <source>
        <dbReference type="Proteomes" id="UP000067626"/>
    </source>
</evidence>
<feature type="region of interest" description="Disordered" evidence="1">
    <location>
        <begin position="1"/>
        <end position="24"/>
    </location>
</feature>
<protein>
    <submittedName>
        <fullName evidence="2">Uncharacterized protein</fullName>
    </submittedName>
</protein>
<keyword evidence="3" id="KW-1185">Reference proteome</keyword>
<dbReference type="EMBL" id="CP012159">
    <property type="protein sequence ID" value="AKT40376.1"/>
    <property type="molecule type" value="Genomic_DNA"/>
</dbReference>
<dbReference type="STRING" id="52.CMC5_045290"/>
<gene>
    <name evidence="2" type="ORF">CMC5_045290</name>
</gene>